<feature type="region of interest" description="Disordered" evidence="1">
    <location>
        <begin position="187"/>
        <end position="226"/>
    </location>
</feature>
<dbReference type="KEGG" id="nsy:104220219"/>
<dbReference type="Pfam" id="PF03732">
    <property type="entry name" value="Retrotrans_gag"/>
    <property type="match status" value="1"/>
</dbReference>
<dbReference type="PANTHER" id="PTHR33223:SF11">
    <property type="entry name" value="ELEMENT PROTEIN, PUTATIVE-RELATED"/>
    <property type="match status" value="1"/>
</dbReference>
<proteinExistence type="predicted"/>
<dbReference type="eggNOG" id="KOG0017">
    <property type="taxonomic scope" value="Eukaryota"/>
</dbReference>
<dbReference type="AlphaFoldDB" id="A0A1U7VN67"/>
<name>A0A1U7VN67_NICSY</name>
<accession>A0A1U7VN67</accession>
<dbReference type="InterPro" id="IPR005162">
    <property type="entry name" value="Retrotrans_gag_dom"/>
</dbReference>
<evidence type="ECO:0000259" key="2">
    <source>
        <dbReference type="Pfam" id="PF03732"/>
    </source>
</evidence>
<dbReference type="PANTHER" id="PTHR33223">
    <property type="entry name" value="CCHC-TYPE DOMAIN-CONTAINING PROTEIN"/>
    <property type="match status" value="1"/>
</dbReference>
<evidence type="ECO:0000313" key="3">
    <source>
        <dbReference type="Proteomes" id="UP000189701"/>
    </source>
</evidence>
<sequence>MPEIPKYNGTTDPNEHVASYMCAIKGNNLEDDEIESVLLKKFGKTLSKGVMIWYHNLQSNSIDLFAMLANSYVKAHARAIKVATRKLDLFKVRQKDNEMLREFISRLQMERMDLPPVTDDWAVQAFTQGLNVRSSIDSQQLKPNFIEYPAITLADVHNRYQSKIRVEDDQLWATSKSIYPNRPMDRIKRDIDREPRGNGFGRNPARNERRNDRGQSSLGLVSKNGFDRDVEPKEASQLSEYNFNVDASAIVSAIRRIKNTTWPRPL</sequence>
<evidence type="ECO:0000256" key="1">
    <source>
        <dbReference type="SAM" id="MobiDB-lite"/>
    </source>
</evidence>
<gene>
    <name evidence="4" type="primary">LOC104220219</name>
</gene>
<dbReference type="OrthoDB" id="1737504at2759"/>
<dbReference type="GeneID" id="104220219"/>
<feature type="domain" description="Retrotransposon gag" evidence="2">
    <location>
        <begin position="52"/>
        <end position="131"/>
    </location>
</feature>
<organism evidence="3 4">
    <name type="scientific">Nicotiana sylvestris</name>
    <name type="common">Wood tobacco</name>
    <name type="synonym">South American tobacco</name>
    <dbReference type="NCBI Taxonomy" id="4096"/>
    <lineage>
        <taxon>Eukaryota</taxon>
        <taxon>Viridiplantae</taxon>
        <taxon>Streptophyta</taxon>
        <taxon>Embryophyta</taxon>
        <taxon>Tracheophyta</taxon>
        <taxon>Spermatophyta</taxon>
        <taxon>Magnoliopsida</taxon>
        <taxon>eudicotyledons</taxon>
        <taxon>Gunneridae</taxon>
        <taxon>Pentapetalae</taxon>
        <taxon>asterids</taxon>
        <taxon>lamiids</taxon>
        <taxon>Solanales</taxon>
        <taxon>Solanaceae</taxon>
        <taxon>Nicotianoideae</taxon>
        <taxon>Nicotianeae</taxon>
        <taxon>Nicotiana</taxon>
    </lineage>
</organism>
<dbReference type="Proteomes" id="UP000189701">
    <property type="component" value="Unplaced"/>
</dbReference>
<keyword evidence="3" id="KW-1185">Reference proteome</keyword>
<evidence type="ECO:0000313" key="4">
    <source>
        <dbReference type="RefSeq" id="XP_009769347.1"/>
    </source>
</evidence>
<protein>
    <submittedName>
        <fullName evidence="4">Uncharacterized protein LOC104220219</fullName>
    </submittedName>
</protein>
<feature type="compositionally biased region" description="Basic and acidic residues" evidence="1">
    <location>
        <begin position="187"/>
        <end position="196"/>
    </location>
</feature>
<reference evidence="3" key="1">
    <citation type="journal article" date="2013" name="Genome Biol.">
        <title>Reference genomes and transcriptomes of Nicotiana sylvestris and Nicotiana tomentosiformis.</title>
        <authorList>
            <person name="Sierro N."/>
            <person name="Battey J.N."/>
            <person name="Ouadi S."/>
            <person name="Bovet L."/>
            <person name="Goepfert S."/>
            <person name="Bakaher N."/>
            <person name="Peitsch M.C."/>
            <person name="Ivanov N.V."/>
        </authorList>
    </citation>
    <scope>NUCLEOTIDE SEQUENCE [LARGE SCALE GENOMIC DNA]</scope>
</reference>
<dbReference type="RefSeq" id="XP_009769347.1">
    <property type="nucleotide sequence ID" value="XM_009771045.1"/>
</dbReference>
<reference evidence="4" key="2">
    <citation type="submission" date="2025-08" db="UniProtKB">
        <authorList>
            <consortium name="RefSeq"/>
        </authorList>
    </citation>
    <scope>IDENTIFICATION</scope>
    <source>
        <tissue evidence="4">Leaf</tissue>
    </source>
</reference>